<gene>
    <name evidence="1" type="ordered locus">BMA10229_0851</name>
</gene>
<evidence type="ECO:0000313" key="2">
    <source>
        <dbReference type="Proteomes" id="UP000002283"/>
    </source>
</evidence>
<sequence length="50" mass="5307">MPIPLPIRSPAGAHGAAVHPLRRMRSRGAPPRMHAHASAYACASKHVFAV</sequence>
<name>A2RY96_BURM9</name>
<protein>
    <submittedName>
        <fullName evidence="1">Uncharacterized protein</fullName>
    </submittedName>
</protein>
<organism evidence="1 2">
    <name type="scientific">Burkholderia mallei (strain NCTC 10229)</name>
    <dbReference type="NCBI Taxonomy" id="412022"/>
    <lineage>
        <taxon>Bacteria</taxon>
        <taxon>Pseudomonadati</taxon>
        <taxon>Pseudomonadota</taxon>
        <taxon>Betaproteobacteria</taxon>
        <taxon>Burkholderiales</taxon>
        <taxon>Burkholderiaceae</taxon>
        <taxon>Burkholderia</taxon>
        <taxon>pseudomallei group</taxon>
    </lineage>
</organism>
<dbReference type="AlphaFoldDB" id="A2RY96"/>
<dbReference type="HOGENOM" id="CLU_3115470_0_0_4"/>
<dbReference type="EMBL" id="CP000545">
    <property type="protein sequence ID" value="ABN00277.1"/>
    <property type="molecule type" value="Genomic_DNA"/>
</dbReference>
<dbReference type="KEGG" id="bml:BMA10229_0851"/>
<evidence type="ECO:0000313" key="1">
    <source>
        <dbReference type="EMBL" id="ABN00277.1"/>
    </source>
</evidence>
<dbReference type="Proteomes" id="UP000002283">
    <property type="component" value="Chromosome II"/>
</dbReference>
<reference evidence="1 2" key="1">
    <citation type="submission" date="2007-01" db="EMBL/GenBank/DDBJ databases">
        <authorList>
            <person name="DeShazer D."/>
            <person name="Woods D.E."/>
            <person name="Nierman W.C."/>
        </authorList>
    </citation>
    <scope>NUCLEOTIDE SEQUENCE [LARGE SCALE GENOMIC DNA]</scope>
    <source>
        <strain evidence="1 2">NCTC 10229</strain>
    </source>
</reference>
<accession>A2RY96</accession>
<proteinExistence type="predicted"/>